<keyword evidence="6" id="KW-0813">Transport</keyword>
<evidence type="ECO:0000256" key="18">
    <source>
        <dbReference type="RuleBase" id="RU003403"/>
    </source>
</evidence>
<keyword evidence="13 18" id="KW-0520">NAD</keyword>
<keyword evidence="12 18" id="KW-1133">Transmembrane helix</keyword>
<evidence type="ECO:0000256" key="12">
    <source>
        <dbReference type="ARBA" id="ARBA00022989"/>
    </source>
</evidence>
<accession>A0A3G5FNZ1</accession>
<dbReference type="InterPro" id="IPR001750">
    <property type="entry name" value="ND/Mrp_TM"/>
</dbReference>
<reference evidence="20" key="2">
    <citation type="submission" date="2018-08" db="EMBL/GenBank/DDBJ databases">
        <authorList>
            <person name="Prakash G."/>
            <person name="Vogler A.P."/>
        </authorList>
    </citation>
    <scope>NUCLEOTIDE SEQUENCE</scope>
</reference>
<evidence type="ECO:0000256" key="10">
    <source>
        <dbReference type="ARBA" id="ARBA00022967"/>
    </source>
</evidence>
<evidence type="ECO:0000256" key="3">
    <source>
        <dbReference type="ARBA" id="ARBA00007012"/>
    </source>
</evidence>
<comment type="function">
    <text evidence="18">Core subunit of the mitochondrial membrane respiratory chain NADH dehydrogenase (Complex I) which catalyzes electron transfer from NADH through the respiratory chain, using ubiquinone as an electron acceptor. Essential for the catalytic activity and assembly of complex I.</text>
</comment>
<dbReference type="GO" id="GO:0005743">
    <property type="term" value="C:mitochondrial inner membrane"/>
    <property type="evidence" value="ECO:0007669"/>
    <property type="project" value="UniProtKB-SubCell"/>
</dbReference>
<keyword evidence="15 18" id="KW-0496">Mitochondrion</keyword>
<feature type="transmembrane region" description="Helical" evidence="18">
    <location>
        <begin position="174"/>
        <end position="191"/>
    </location>
</feature>
<name>A0A3G5FNZ1_9CUCU</name>
<evidence type="ECO:0000259" key="19">
    <source>
        <dbReference type="Pfam" id="PF00361"/>
    </source>
</evidence>
<evidence type="ECO:0000256" key="2">
    <source>
        <dbReference type="ARBA" id="ARBA00004448"/>
    </source>
</evidence>
<dbReference type="PRINTS" id="PR01436">
    <property type="entry name" value="NADHDHGNASE2"/>
</dbReference>
<evidence type="ECO:0000313" key="20">
    <source>
        <dbReference type="EMBL" id="AYW52337.1"/>
    </source>
</evidence>
<feature type="transmembrane region" description="Helical" evidence="18">
    <location>
        <begin position="7"/>
        <end position="33"/>
    </location>
</feature>
<feature type="transmembrane region" description="Helical" evidence="18">
    <location>
        <begin position="197"/>
        <end position="215"/>
    </location>
</feature>
<proteinExistence type="inferred from homology"/>
<protein>
    <recommendedName>
        <fullName evidence="5 18">NADH-ubiquinone oxidoreductase chain 2</fullName>
        <ecNumber evidence="4 18">7.1.1.2</ecNumber>
    </recommendedName>
</protein>
<dbReference type="Pfam" id="PF00361">
    <property type="entry name" value="Proton_antipo_M"/>
    <property type="match status" value="1"/>
</dbReference>
<keyword evidence="16 18" id="KW-0472">Membrane</keyword>
<dbReference type="GO" id="GO:0006120">
    <property type="term" value="P:mitochondrial electron transport, NADH to ubiquinone"/>
    <property type="evidence" value="ECO:0007669"/>
    <property type="project" value="InterPro"/>
</dbReference>
<evidence type="ECO:0000256" key="13">
    <source>
        <dbReference type="ARBA" id="ARBA00023027"/>
    </source>
</evidence>
<keyword evidence="9 18" id="KW-0999">Mitochondrion inner membrane</keyword>
<reference evidence="20" key="1">
    <citation type="journal article" date="2015" name="Mol. Biol. Evol.">
        <title>Soup to Tree: The Phylogeny of Beetles Inferred by Mitochondrial Metagenomics of a Bornean Rainforest Sample.</title>
        <authorList>
            <person name="Crampton-Platt A."/>
            <person name="Timmermans M.J."/>
            <person name="Gimmel M.L."/>
            <person name="Kutty S.N."/>
            <person name="Cockerill T.D."/>
            <person name="Vun Khen C."/>
            <person name="Vogler A.P."/>
        </authorList>
    </citation>
    <scope>NUCLEOTIDE SEQUENCE</scope>
</reference>
<comment type="function">
    <text evidence="1">Core subunit of the mitochondrial membrane respiratory chain NADH dehydrogenase (Complex I) that is believed to belong to the minimal assembly required for catalysis. Complex I functions in the transfer of electrons from NADH to the respiratory chain. The immediate electron acceptor for the enzyme is believed to be ubiquinone.</text>
</comment>
<dbReference type="EMBL" id="MH789735">
    <property type="protein sequence ID" value="AYW52337.1"/>
    <property type="molecule type" value="Genomic_DNA"/>
</dbReference>
<evidence type="ECO:0000256" key="6">
    <source>
        <dbReference type="ARBA" id="ARBA00022448"/>
    </source>
</evidence>
<keyword evidence="14 18" id="KW-0830">Ubiquinone</keyword>
<keyword evidence="11 18" id="KW-0249">Electron transport</keyword>
<keyword evidence="7 18" id="KW-0679">Respiratory chain</keyword>
<comment type="subcellular location">
    <subcellularLocation>
        <location evidence="2 18">Mitochondrion inner membrane</location>
        <topology evidence="2 18">Multi-pass membrane protein</topology>
    </subcellularLocation>
</comment>
<evidence type="ECO:0000256" key="9">
    <source>
        <dbReference type="ARBA" id="ARBA00022792"/>
    </source>
</evidence>
<feature type="transmembrane region" description="Helical" evidence="18">
    <location>
        <begin position="313"/>
        <end position="336"/>
    </location>
</feature>
<dbReference type="InterPro" id="IPR050175">
    <property type="entry name" value="Complex_I_Subunit_2"/>
</dbReference>
<feature type="transmembrane region" description="Helical" evidence="18">
    <location>
        <begin position="91"/>
        <end position="112"/>
    </location>
</feature>
<evidence type="ECO:0000256" key="16">
    <source>
        <dbReference type="ARBA" id="ARBA00023136"/>
    </source>
</evidence>
<evidence type="ECO:0000256" key="7">
    <source>
        <dbReference type="ARBA" id="ARBA00022660"/>
    </source>
</evidence>
<comment type="catalytic activity">
    <reaction evidence="17 18">
        <text>a ubiquinone + NADH + 5 H(+)(in) = a ubiquinol + NAD(+) + 4 H(+)(out)</text>
        <dbReference type="Rhea" id="RHEA:29091"/>
        <dbReference type="Rhea" id="RHEA-COMP:9565"/>
        <dbReference type="Rhea" id="RHEA-COMP:9566"/>
        <dbReference type="ChEBI" id="CHEBI:15378"/>
        <dbReference type="ChEBI" id="CHEBI:16389"/>
        <dbReference type="ChEBI" id="CHEBI:17976"/>
        <dbReference type="ChEBI" id="CHEBI:57540"/>
        <dbReference type="ChEBI" id="CHEBI:57945"/>
        <dbReference type="EC" id="7.1.1.2"/>
    </reaction>
</comment>
<keyword evidence="8 18" id="KW-0812">Transmembrane</keyword>
<feature type="transmembrane region" description="Helical" evidence="18">
    <location>
        <begin position="132"/>
        <end position="154"/>
    </location>
</feature>
<comment type="similarity">
    <text evidence="3 18">Belongs to the complex I subunit 2 family.</text>
</comment>
<dbReference type="PROSITE" id="PS51257">
    <property type="entry name" value="PROKAR_LIPOPROTEIN"/>
    <property type="match status" value="1"/>
</dbReference>
<evidence type="ECO:0000256" key="15">
    <source>
        <dbReference type="ARBA" id="ARBA00023128"/>
    </source>
</evidence>
<gene>
    <name evidence="20" type="primary">nad2</name>
</gene>
<organism evidence="20">
    <name type="scientific">Entiminae sp. ACP-2013</name>
    <dbReference type="NCBI Taxonomy" id="2480628"/>
    <lineage>
        <taxon>Eukaryota</taxon>
        <taxon>Metazoa</taxon>
        <taxon>Ecdysozoa</taxon>
        <taxon>Arthropoda</taxon>
        <taxon>Hexapoda</taxon>
        <taxon>Insecta</taxon>
        <taxon>Pterygota</taxon>
        <taxon>Neoptera</taxon>
        <taxon>Endopterygota</taxon>
        <taxon>Coleoptera</taxon>
        <taxon>Polyphaga</taxon>
        <taxon>Cucujiformia</taxon>
        <taxon>Curculionidae</taxon>
        <taxon>Entiminae</taxon>
    </lineage>
</organism>
<dbReference type="PANTHER" id="PTHR46552:SF1">
    <property type="entry name" value="NADH-UBIQUINONE OXIDOREDUCTASE CHAIN 2"/>
    <property type="match status" value="1"/>
</dbReference>
<dbReference type="InterPro" id="IPR003917">
    <property type="entry name" value="NADH_UbQ_OxRdtase_chain2"/>
</dbReference>
<evidence type="ECO:0000256" key="11">
    <source>
        <dbReference type="ARBA" id="ARBA00022982"/>
    </source>
</evidence>
<evidence type="ECO:0000256" key="17">
    <source>
        <dbReference type="ARBA" id="ARBA00049551"/>
    </source>
</evidence>
<dbReference type="AlphaFoldDB" id="A0A3G5FNZ1"/>
<evidence type="ECO:0000256" key="8">
    <source>
        <dbReference type="ARBA" id="ARBA00022692"/>
    </source>
</evidence>
<evidence type="ECO:0000256" key="5">
    <source>
        <dbReference type="ARBA" id="ARBA00021008"/>
    </source>
</evidence>
<feature type="domain" description="NADH:quinone oxidoreductase/Mrp antiporter transmembrane" evidence="19">
    <location>
        <begin position="26"/>
        <end position="285"/>
    </location>
</feature>
<sequence>MMKLYKILFFNTMILGSLMAISSCSFFIAWIGLEINLLSFIPILKNMKNKYPSEASLKYFITQAMGSSLFLFSIIIYYMKEIPPLKSGIPELILISLALLLKMGAAPLHFWLPEVSSGLNWSSNFILLTWQKIAPIIILSYQINLYSMFFSIIIITSSMISGLQGLNQTCLRKIMAYSSINHISWMIASLLNSSSIFHYYFLIYCFINMNIFLVFKKFNIYFIYQLSNILTFNKKLKFMFMLNFLSLGGLPPFMGFLPKWLVINNLIFNKHYIMTFILIISSLISLYFYMRITFSSLTINSQENMIIQFNKITYLHFFTNLISILGLISCTMMDSLI</sequence>
<keyword evidence="10 18" id="KW-1278">Translocase</keyword>
<dbReference type="GO" id="GO:0008137">
    <property type="term" value="F:NADH dehydrogenase (ubiquinone) activity"/>
    <property type="evidence" value="ECO:0007669"/>
    <property type="project" value="UniProtKB-EC"/>
</dbReference>
<dbReference type="EC" id="7.1.1.2" evidence="4 18"/>
<feature type="transmembrane region" description="Helical" evidence="18">
    <location>
        <begin position="272"/>
        <end position="292"/>
    </location>
</feature>
<evidence type="ECO:0000256" key="4">
    <source>
        <dbReference type="ARBA" id="ARBA00012944"/>
    </source>
</evidence>
<geneLocation type="mitochondrion" evidence="20"/>
<feature type="transmembrane region" description="Helical" evidence="18">
    <location>
        <begin position="59"/>
        <end position="79"/>
    </location>
</feature>
<feature type="transmembrane region" description="Helical" evidence="18">
    <location>
        <begin position="236"/>
        <end position="257"/>
    </location>
</feature>
<evidence type="ECO:0000256" key="1">
    <source>
        <dbReference type="ARBA" id="ARBA00003257"/>
    </source>
</evidence>
<evidence type="ECO:0000256" key="14">
    <source>
        <dbReference type="ARBA" id="ARBA00023075"/>
    </source>
</evidence>
<dbReference type="PANTHER" id="PTHR46552">
    <property type="entry name" value="NADH-UBIQUINONE OXIDOREDUCTASE CHAIN 2"/>
    <property type="match status" value="1"/>
</dbReference>